<accession>F8FGW5</accession>
<feature type="transmembrane region" description="Helical" evidence="1">
    <location>
        <begin position="12"/>
        <end position="34"/>
    </location>
</feature>
<dbReference type="AlphaFoldDB" id="F8FGW5"/>
<proteinExistence type="predicted"/>
<feature type="transmembrane region" description="Helical" evidence="1">
    <location>
        <begin position="202"/>
        <end position="223"/>
    </location>
</feature>
<reference evidence="2 3" key="2">
    <citation type="journal article" date="2013" name="Genome Announc.">
        <title>Genome Sequence of Growth-Improving Paenibacillus mucilaginosus Strain KNP414.</title>
        <authorList>
            <person name="Lu J.J."/>
            <person name="Wang J.F."/>
            <person name="Hu X.F."/>
        </authorList>
    </citation>
    <scope>NUCLEOTIDE SEQUENCE [LARGE SCALE GENOMIC DNA]</scope>
    <source>
        <strain evidence="2 3">KNP414</strain>
    </source>
</reference>
<organism evidence="2 3">
    <name type="scientific">Paenibacillus mucilaginosus (strain KNP414)</name>
    <dbReference type="NCBI Taxonomy" id="1036673"/>
    <lineage>
        <taxon>Bacteria</taxon>
        <taxon>Bacillati</taxon>
        <taxon>Bacillota</taxon>
        <taxon>Bacilli</taxon>
        <taxon>Bacillales</taxon>
        <taxon>Paenibacillaceae</taxon>
        <taxon>Paenibacillus</taxon>
    </lineage>
</organism>
<feature type="transmembrane region" description="Helical" evidence="1">
    <location>
        <begin position="141"/>
        <end position="163"/>
    </location>
</feature>
<dbReference type="PATRIC" id="fig|1036673.3.peg.7253"/>
<feature type="transmembrane region" description="Helical" evidence="1">
    <location>
        <begin position="175"/>
        <end position="196"/>
    </location>
</feature>
<keyword evidence="1" id="KW-0472">Membrane</keyword>
<protein>
    <submittedName>
        <fullName evidence="2">Uncharacterized protein</fullName>
    </submittedName>
</protein>
<reference evidence="3" key="1">
    <citation type="submission" date="2011-06" db="EMBL/GenBank/DDBJ databases">
        <title>Complete genome sequence of Paenibacillus mucilaginosus KNP414.</title>
        <authorList>
            <person name="Wang J."/>
            <person name="Hu S."/>
            <person name="Hu X."/>
            <person name="Zhang B."/>
            <person name="Dong D."/>
            <person name="Zhang S."/>
            <person name="Zhao K."/>
            <person name="Wu D."/>
        </authorList>
    </citation>
    <scope>NUCLEOTIDE SEQUENCE [LARGE SCALE GENOMIC DNA]</scope>
    <source>
        <strain evidence="3">KNP414</strain>
    </source>
</reference>
<evidence type="ECO:0000313" key="2">
    <source>
        <dbReference type="EMBL" id="AEI46266.1"/>
    </source>
</evidence>
<evidence type="ECO:0000313" key="3">
    <source>
        <dbReference type="Proteomes" id="UP000006620"/>
    </source>
</evidence>
<evidence type="ECO:0000256" key="1">
    <source>
        <dbReference type="SAM" id="Phobius"/>
    </source>
</evidence>
<sequence>MTAMTTLTVPRGYYRFCGILLMLGGLMGAAGQLMHAPDTPESVAAIPEFLNLAVNMHVLLAWASTLILLGLSGLYLRQAAGLRFWGWLSLPLLFIGLMLEIFHGPVQILGYPIMYGNIQDEAALKIVNDGISHMAIDRFPLQLAVTAPILPCILLGFLLLAFSTLKARILPKGPAIFNLVVLVILILGMFIKAHFFEVSFSYIHLAIVYYGFTLFSSVSSSAATGQRAAARTTA</sequence>
<gene>
    <name evidence="2" type="ordered locus">KNP414_07780</name>
</gene>
<feature type="transmembrane region" description="Helical" evidence="1">
    <location>
        <begin position="54"/>
        <end position="77"/>
    </location>
</feature>
<dbReference type="KEGG" id="pms:KNP414_07780"/>
<name>F8FGW5_PAEMK</name>
<dbReference type="Proteomes" id="UP000006620">
    <property type="component" value="Chromosome"/>
</dbReference>
<dbReference type="EMBL" id="CP002869">
    <property type="protein sequence ID" value="AEI46266.1"/>
    <property type="molecule type" value="Genomic_DNA"/>
</dbReference>
<keyword evidence="1" id="KW-1133">Transmembrane helix</keyword>
<keyword evidence="1" id="KW-0812">Transmembrane</keyword>
<feature type="transmembrane region" description="Helical" evidence="1">
    <location>
        <begin position="84"/>
        <end position="102"/>
    </location>
</feature>
<dbReference type="HOGENOM" id="CLU_1184107_0_0_9"/>